<dbReference type="SUPFAM" id="SSF51905">
    <property type="entry name" value="FAD/NAD(P)-binding domain"/>
    <property type="match status" value="1"/>
</dbReference>
<evidence type="ECO:0000256" key="6">
    <source>
        <dbReference type="ARBA" id="ARBA00022466"/>
    </source>
</evidence>
<dbReference type="GO" id="GO:0016668">
    <property type="term" value="F:oxidoreductase activity, acting on a sulfur group of donors, NAD(P) as acceptor"/>
    <property type="evidence" value="ECO:0007669"/>
    <property type="project" value="InterPro"/>
</dbReference>
<dbReference type="PROSITE" id="PS00076">
    <property type="entry name" value="PYRIDINE_REDOX_1"/>
    <property type="match status" value="1"/>
</dbReference>
<dbReference type="FunFam" id="3.30.390.30:FF:000001">
    <property type="entry name" value="Dihydrolipoyl dehydrogenase"/>
    <property type="match status" value="1"/>
</dbReference>
<gene>
    <name evidence="20" type="ordered locus">Ta1341</name>
</gene>
<dbReference type="AlphaFoldDB" id="Q9HIJ8"/>
<dbReference type="PANTHER" id="PTHR43014">
    <property type="entry name" value="MERCURIC REDUCTASE"/>
    <property type="match status" value="1"/>
</dbReference>
<evidence type="ECO:0000256" key="5">
    <source>
        <dbReference type="ARBA" id="ARBA00014791"/>
    </source>
</evidence>
<evidence type="ECO:0000256" key="8">
    <source>
        <dbReference type="ARBA" id="ARBA00022723"/>
    </source>
</evidence>
<keyword evidence="13" id="KW-1015">Disulfide bond</keyword>
<evidence type="ECO:0000259" key="19">
    <source>
        <dbReference type="Pfam" id="PF07992"/>
    </source>
</evidence>
<evidence type="ECO:0000256" key="9">
    <source>
        <dbReference type="ARBA" id="ARBA00022827"/>
    </source>
</evidence>
<dbReference type="GO" id="GO:0050661">
    <property type="term" value="F:NADP binding"/>
    <property type="evidence" value="ECO:0007669"/>
    <property type="project" value="InterPro"/>
</dbReference>
<dbReference type="InterPro" id="IPR001100">
    <property type="entry name" value="Pyr_nuc-diS_OxRdtase"/>
</dbReference>
<dbReference type="Proteomes" id="UP000001024">
    <property type="component" value="Chromosome"/>
</dbReference>
<keyword evidence="10" id="KW-0521">NADP</keyword>
<evidence type="ECO:0000256" key="2">
    <source>
        <dbReference type="ARBA" id="ARBA00007532"/>
    </source>
</evidence>
<evidence type="ECO:0000256" key="14">
    <source>
        <dbReference type="ARBA" id="ARBA00023284"/>
    </source>
</evidence>
<evidence type="ECO:0000256" key="17">
    <source>
        <dbReference type="RuleBase" id="RU003691"/>
    </source>
</evidence>
<dbReference type="EC" id="1.16.1.1" evidence="4"/>
<keyword evidence="9 17" id="KW-0274">FAD</keyword>
<comment type="subunit">
    <text evidence="3">Homodimer.</text>
</comment>
<evidence type="ECO:0000256" key="10">
    <source>
        <dbReference type="ARBA" id="ARBA00022857"/>
    </source>
</evidence>
<dbReference type="STRING" id="273075.gene:9572565"/>
<dbReference type="PaxDb" id="273075-Ta1341"/>
<evidence type="ECO:0000256" key="16">
    <source>
        <dbReference type="ARBA" id="ARBA00048984"/>
    </source>
</evidence>
<keyword evidence="8" id="KW-0479">Metal-binding</keyword>
<dbReference type="EMBL" id="AL445067">
    <property type="protein sequence ID" value="CAC12462.1"/>
    <property type="molecule type" value="Genomic_DNA"/>
</dbReference>
<comment type="cofactor">
    <cofactor evidence="1">
        <name>FAD</name>
        <dbReference type="ChEBI" id="CHEBI:57692"/>
    </cofactor>
</comment>
<keyword evidence="21" id="KW-1185">Reference proteome</keyword>
<dbReference type="KEGG" id="tac:Ta1341"/>
<dbReference type="NCBIfam" id="TIGR02053">
    <property type="entry name" value="MerA"/>
    <property type="match status" value="1"/>
</dbReference>
<dbReference type="GO" id="GO:0050787">
    <property type="term" value="P:detoxification of mercury ion"/>
    <property type="evidence" value="ECO:0007669"/>
    <property type="project" value="InterPro"/>
</dbReference>
<evidence type="ECO:0000256" key="12">
    <source>
        <dbReference type="ARBA" id="ARBA00023002"/>
    </source>
</evidence>
<dbReference type="PRINTS" id="PR00411">
    <property type="entry name" value="PNDRDTASEI"/>
</dbReference>
<dbReference type="PANTHER" id="PTHR43014:SF4">
    <property type="entry name" value="PYRIDINE NUCLEOTIDE-DISULFIDE OXIDOREDUCTASE RCLA-RELATED"/>
    <property type="match status" value="1"/>
</dbReference>
<dbReference type="RefSeq" id="WP_010901748.1">
    <property type="nucleotide sequence ID" value="NC_002578.1"/>
</dbReference>
<dbReference type="Gene3D" id="3.50.50.60">
    <property type="entry name" value="FAD/NAD(P)-binding domain"/>
    <property type="match status" value="2"/>
</dbReference>
<feature type="domain" description="Pyridine nucleotide-disulphide oxidoreductase dimerisation" evidence="18">
    <location>
        <begin position="346"/>
        <end position="453"/>
    </location>
</feature>
<accession>Q9HIJ8</accession>
<dbReference type="GO" id="GO:0003955">
    <property type="term" value="F:NAD(P)H dehydrogenase (quinone) activity"/>
    <property type="evidence" value="ECO:0007669"/>
    <property type="project" value="TreeGrafter"/>
</dbReference>
<keyword evidence="7 17" id="KW-0285">Flavoprotein</keyword>
<dbReference type="SUPFAM" id="SSF55424">
    <property type="entry name" value="FAD/NAD-linked reductases, dimerisation (C-terminal) domain"/>
    <property type="match status" value="1"/>
</dbReference>
<keyword evidence="12 17" id="KW-0560">Oxidoreductase</keyword>
<evidence type="ECO:0000313" key="20">
    <source>
        <dbReference type="EMBL" id="CAC12462.1"/>
    </source>
</evidence>
<evidence type="ECO:0000313" key="21">
    <source>
        <dbReference type="Proteomes" id="UP000001024"/>
    </source>
</evidence>
<sequence>MSKEYDLLILGYGAAAFSAAIKASEITSGQASIAMVGTGPLGGTCVNVGCVPSKMLISAAKNLKYIAKPRYPGLKATYAVETGEVMDFIRMAVDEERHNKYEAVISGYENIDLYRSRAVFTGDRRVKLDDGQELFGYNVLIATGSRPSIPAVPGLANAGYITSNEFWALERIPESLVIIGSGPIGSEIGQAAARLGSRVHIVEIADQILPGISKDMAQMVMDAMASDGVEFSLSSMVKDVSVRNGKKIVRFEKNGVQHEIEADEILVATGRSPNADLDLEKTGVKYDRYGIEVDSTLRTSNRKIYAAGDVVKQRLKLETLASKEGVIAAENMFDHAGISVDLNSFPVAVFTSPEYASVGYTEDEALKAGLNYDVRSIYTTDVPKERILRNDRGMIKIVAEQGTGRIIGIQIVAENAADMINEASAILHAGMTVGDVIDTPHVFPTVNEGIKLAAQSFLRDISMMSCCME</sequence>
<dbReference type="GO" id="GO:0045340">
    <property type="term" value="F:mercury ion binding"/>
    <property type="evidence" value="ECO:0007669"/>
    <property type="project" value="InterPro"/>
</dbReference>
<dbReference type="InParanoid" id="Q9HIJ8"/>
<comment type="catalytic activity">
    <reaction evidence="16">
        <text>Hg + NADP(+) + H(+) = Hg(2+) + NADPH</text>
        <dbReference type="Rhea" id="RHEA:23856"/>
        <dbReference type="ChEBI" id="CHEBI:15378"/>
        <dbReference type="ChEBI" id="CHEBI:16170"/>
        <dbReference type="ChEBI" id="CHEBI:16793"/>
        <dbReference type="ChEBI" id="CHEBI:57783"/>
        <dbReference type="ChEBI" id="CHEBI:58349"/>
        <dbReference type="EC" id="1.16.1.1"/>
    </reaction>
</comment>
<dbReference type="PRINTS" id="PR00368">
    <property type="entry name" value="FADPNR"/>
</dbReference>
<comment type="similarity">
    <text evidence="2 17">Belongs to the class-I pyridine nucleotide-disulfide oxidoreductase family.</text>
</comment>
<dbReference type="InterPro" id="IPR004099">
    <property type="entry name" value="Pyr_nucl-diS_OxRdtase_dimer"/>
</dbReference>
<dbReference type="EnsemblBacteria" id="CAC12462">
    <property type="protein sequence ID" value="CAC12462"/>
    <property type="gene ID" value="CAC12462"/>
</dbReference>
<keyword evidence="11" id="KW-0476">Mercury</keyword>
<dbReference type="InterPro" id="IPR023753">
    <property type="entry name" value="FAD/NAD-binding_dom"/>
</dbReference>
<dbReference type="HOGENOM" id="CLU_016755_1_1_2"/>
<evidence type="ECO:0000256" key="1">
    <source>
        <dbReference type="ARBA" id="ARBA00001974"/>
    </source>
</evidence>
<reference evidence="20 21" key="1">
    <citation type="journal article" date="2000" name="Nature">
        <title>The genome sequence of the thermoacidophilic scavenger Thermoplasma acidophilum.</title>
        <authorList>
            <person name="Ruepp A."/>
            <person name="Graml W."/>
            <person name="Santos-Martinez M.L."/>
            <person name="Koretke K.K."/>
            <person name="Volker C."/>
            <person name="Mewes H.W."/>
            <person name="Frishman D."/>
            <person name="Stocker S."/>
            <person name="Lupas A.N."/>
            <person name="Baumeister W."/>
        </authorList>
    </citation>
    <scope>NUCLEOTIDE SEQUENCE [LARGE SCALE GENOMIC DNA]</scope>
    <source>
        <strain evidence="21">ATCC 25905 / DSM 1728 / JCM 9062 / NBRC 15155 / AMRC-C165</strain>
    </source>
</reference>
<organism evidence="20 21">
    <name type="scientific">Thermoplasma acidophilum (strain ATCC 25905 / DSM 1728 / JCM 9062 / NBRC 15155 / AMRC-C165)</name>
    <dbReference type="NCBI Taxonomy" id="273075"/>
    <lineage>
        <taxon>Archaea</taxon>
        <taxon>Methanobacteriati</taxon>
        <taxon>Thermoplasmatota</taxon>
        <taxon>Thermoplasmata</taxon>
        <taxon>Thermoplasmatales</taxon>
        <taxon>Thermoplasmataceae</taxon>
        <taxon>Thermoplasma</taxon>
    </lineage>
</organism>
<evidence type="ECO:0000256" key="7">
    <source>
        <dbReference type="ARBA" id="ARBA00022630"/>
    </source>
</evidence>
<dbReference type="FunCoup" id="Q9HIJ8">
    <property type="interactions" value="166"/>
</dbReference>
<evidence type="ECO:0000256" key="4">
    <source>
        <dbReference type="ARBA" id="ARBA00012661"/>
    </source>
</evidence>
<dbReference type="PIRSF" id="PIRSF000350">
    <property type="entry name" value="Mercury_reductase_MerA"/>
    <property type="match status" value="1"/>
</dbReference>
<dbReference type="InterPro" id="IPR016156">
    <property type="entry name" value="FAD/NAD-linked_Rdtase_dimer_sf"/>
</dbReference>
<protein>
    <recommendedName>
        <fullName evidence="5">Mercuric reductase</fullName>
        <ecNumber evidence="4">1.16.1.1</ecNumber>
    </recommendedName>
    <alternativeName>
        <fullName evidence="15">Hg(II) reductase</fullName>
    </alternativeName>
</protein>
<name>Q9HIJ8_THEAC</name>
<evidence type="ECO:0000256" key="11">
    <source>
        <dbReference type="ARBA" id="ARBA00022914"/>
    </source>
</evidence>
<evidence type="ECO:0000256" key="13">
    <source>
        <dbReference type="ARBA" id="ARBA00023157"/>
    </source>
</evidence>
<keyword evidence="14 17" id="KW-0676">Redox-active center</keyword>
<dbReference type="InterPro" id="IPR036188">
    <property type="entry name" value="FAD/NAD-bd_sf"/>
</dbReference>
<dbReference type="Pfam" id="PF02852">
    <property type="entry name" value="Pyr_redox_dim"/>
    <property type="match status" value="1"/>
</dbReference>
<dbReference type="GO" id="GO:0016152">
    <property type="term" value="F:mercury (II) reductase (NADP+) activity"/>
    <property type="evidence" value="ECO:0007669"/>
    <property type="project" value="UniProtKB-EC"/>
</dbReference>
<dbReference type="GO" id="GO:0050660">
    <property type="term" value="F:flavin adenine dinucleotide binding"/>
    <property type="evidence" value="ECO:0007669"/>
    <property type="project" value="InterPro"/>
</dbReference>
<dbReference type="OrthoDB" id="27922at2157"/>
<feature type="domain" description="FAD/NAD(P)-binding" evidence="19">
    <location>
        <begin position="5"/>
        <end position="325"/>
    </location>
</feature>
<evidence type="ECO:0000256" key="15">
    <source>
        <dbReference type="ARBA" id="ARBA00031725"/>
    </source>
</evidence>
<dbReference type="Gene3D" id="3.30.390.30">
    <property type="match status" value="1"/>
</dbReference>
<dbReference type="InterPro" id="IPR021179">
    <property type="entry name" value="Mercury_reductase_MerA"/>
</dbReference>
<dbReference type="Pfam" id="PF07992">
    <property type="entry name" value="Pyr_redox_2"/>
    <property type="match status" value="1"/>
</dbReference>
<evidence type="ECO:0000256" key="3">
    <source>
        <dbReference type="ARBA" id="ARBA00011738"/>
    </source>
</evidence>
<keyword evidence="6" id="KW-0475">Mercuric resistance</keyword>
<proteinExistence type="inferred from homology"/>
<dbReference type="InterPro" id="IPR012999">
    <property type="entry name" value="Pyr_OxRdtase_I_AS"/>
</dbReference>
<evidence type="ECO:0000259" key="18">
    <source>
        <dbReference type="Pfam" id="PF02852"/>
    </source>
</evidence>
<dbReference type="eggNOG" id="arCOG01068">
    <property type="taxonomic scope" value="Archaea"/>
</dbReference>